<reference evidence="3 4" key="1">
    <citation type="submission" date="2017-12" db="EMBL/GenBank/DDBJ databases">
        <title>Sequencing the genomes of 1000 Actinobacteria strains.</title>
        <authorList>
            <person name="Klenk H.-P."/>
        </authorList>
    </citation>
    <scope>NUCLEOTIDE SEQUENCE [LARGE SCALE GENOMIC DNA]</scope>
    <source>
        <strain evidence="3 4">DSM 12806</strain>
    </source>
</reference>
<dbReference type="Pfam" id="PF04248">
    <property type="entry name" value="NTP_transf_9"/>
    <property type="match status" value="1"/>
</dbReference>
<dbReference type="Proteomes" id="UP000233781">
    <property type="component" value="Unassembled WGS sequence"/>
</dbReference>
<protein>
    <submittedName>
        <fullName evidence="3">Uncharacterized protein (DUF427 family)</fullName>
    </submittedName>
</protein>
<dbReference type="PANTHER" id="PTHR43058">
    <property type="entry name" value="SLR0655 PROTEIN"/>
    <property type="match status" value="1"/>
</dbReference>
<evidence type="ECO:0000313" key="4">
    <source>
        <dbReference type="Proteomes" id="UP000233781"/>
    </source>
</evidence>
<gene>
    <name evidence="3" type="ORF">ATL31_1298</name>
</gene>
<accession>A0A2N3YHZ6</accession>
<name>A0A2N3YHZ6_9MICO</name>
<sequence length="165" mass="17891">MARPRPLPPGPGQESVWDYPRPPAVDASRESVEIWLGGVRIALSTRPLRVLETSHPPTYYLPTADVLEGALRPASGSSYCEWKGEAAYYDLVGGGLVAPRAAWTYPRPTRGFEVLLDHVAVMPGAVDRCVVDDEVVTPQAGGFYGGWITSRVVGPFKGEPGTWGW</sequence>
<dbReference type="InterPro" id="IPR007361">
    <property type="entry name" value="DUF427"/>
</dbReference>
<evidence type="ECO:0000256" key="1">
    <source>
        <dbReference type="SAM" id="MobiDB-lite"/>
    </source>
</evidence>
<dbReference type="OrthoDB" id="285364at2"/>
<comment type="caution">
    <text evidence="3">The sequence shown here is derived from an EMBL/GenBank/DDBJ whole genome shotgun (WGS) entry which is preliminary data.</text>
</comment>
<feature type="domain" description="DUF427" evidence="2">
    <location>
        <begin position="32"/>
        <end position="123"/>
    </location>
</feature>
<dbReference type="InterPro" id="IPR038694">
    <property type="entry name" value="DUF427_sf"/>
</dbReference>
<evidence type="ECO:0000259" key="2">
    <source>
        <dbReference type="Pfam" id="PF04248"/>
    </source>
</evidence>
<proteinExistence type="predicted"/>
<feature type="region of interest" description="Disordered" evidence="1">
    <location>
        <begin position="1"/>
        <end position="22"/>
    </location>
</feature>
<keyword evidence="4" id="KW-1185">Reference proteome</keyword>
<dbReference type="PANTHER" id="PTHR43058:SF1">
    <property type="entry name" value="DUF427 DOMAIN-CONTAINING PROTEIN"/>
    <property type="match status" value="1"/>
</dbReference>
<feature type="compositionally biased region" description="Pro residues" evidence="1">
    <location>
        <begin position="1"/>
        <end position="11"/>
    </location>
</feature>
<dbReference type="Gene3D" id="2.170.150.40">
    <property type="entry name" value="Domain of unknown function (DUF427)"/>
    <property type="match status" value="1"/>
</dbReference>
<evidence type="ECO:0000313" key="3">
    <source>
        <dbReference type="EMBL" id="PKW26487.1"/>
    </source>
</evidence>
<dbReference type="RefSeq" id="WP_101395047.1">
    <property type="nucleotide sequence ID" value="NZ_PJNE01000001.1"/>
</dbReference>
<dbReference type="AlphaFoldDB" id="A0A2N3YHZ6"/>
<organism evidence="3 4">
    <name type="scientific">Phycicoccus duodecadis</name>
    <dbReference type="NCBI Taxonomy" id="173053"/>
    <lineage>
        <taxon>Bacteria</taxon>
        <taxon>Bacillati</taxon>
        <taxon>Actinomycetota</taxon>
        <taxon>Actinomycetes</taxon>
        <taxon>Micrococcales</taxon>
        <taxon>Intrasporangiaceae</taxon>
        <taxon>Phycicoccus</taxon>
    </lineage>
</organism>
<dbReference type="EMBL" id="PJNE01000001">
    <property type="protein sequence ID" value="PKW26487.1"/>
    <property type="molecule type" value="Genomic_DNA"/>
</dbReference>